<dbReference type="KEGG" id="shun:DWB77_04273"/>
<sequence length="109" mass="12077">MKIRDLHDEFTADRAAAERAYYGKYLTLEGVSIRTGESQYGTPVVDVSDVPGGPHLAIFVLPFDHRIKESFRIVRSVPLGVPVTVKGECRVFSEDGTVLVIKECEILTP</sequence>
<dbReference type="InterPro" id="IPR024422">
    <property type="entry name" value="Protein_unknown_function_OB"/>
</dbReference>
<name>A0A387HIM6_9ACTN</name>
<organism evidence="1 2">
    <name type="scientific">Streptomyces hundungensis</name>
    <dbReference type="NCBI Taxonomy" id="1077946"/>
    <lineage>
        <taxon>Bacteria</taxon>
        <taxon>Bacillati</taxon>
        <taxon>Actinomycetota</taxon>
        <taxon>Actinomycetes</taxon>
        <taxon>Kitasatosporales</taxon>
        <taxon>Streptomycetaceae</taxon>
        <taxon>Streptomyces</taxon>
    </lineage>
</organism>
<proteinExistence type="predicted"/>
<evidence type="ECO:0000313" key="2">
    <source>
        <dbReference type="Proteomes" id="UP000271554"/>
    </source>
</evidence>
<dbReference type="Proteomes" id="UP000271554">
    <property type="component" value="Chromosome"/>
</dbReference>
<keyword evidence="2" id="KW-1185">Reference proteome</keyword>
<dbReference type="Pfam" id="PF12869">
    <property type="entry name" value="tRNA_anti-like"/>
    <property type="match status" value="1"/>
</dbReference>
<protein>
    <submittedName>
        <fullName evidence="1">Uncharacterized protein</fullName>
    </submittedName>
</protein>
<dbReference type="EMBL" id="CP032698">
    <property type="protein sequence ID" value="AYG82103.1"/>
    <property type="molecule type" value="Genomic_DNA"/>
</dbReference>
<accession>A0A387HIM6</accession>
<reference evidence="1 2" key="1">
    <citation type="submission" date="2018-10" db="EMBL/GenBank/DDBJ databases">
        <title>Relationship between Morphology and Antimicrobial Activity in Streptomyces.</title>
        <authorList>
            <person name="Kang H.J."/>
            <person name="Kim S.B."/>
        </authorList>
    </citation>
    <scope>NUCLEOTIDE SEQUENCE [LARGE SCALE GENOMIC DNA]</scope>
    <source>
        <strain evidence="1 2">BH38</strain>
    </source>
</reference>
<gene>
    <name evidence="1" type="ORF">DWB77_04273</name>
</gene>
<dbReference type="RefSeq" id="WP_162952583.1">
    <property type="nucleotide sequence ID" value="NZ_CP032698.1"/>
</dbReference>
<dbReference type="AlphaFoldDB" id="A0A387HIM6"/>
<evidence type="ECO:0000313" key="1">
    <source>
        <dbReference type="EMBL" id="AYG82103.1"/>
    </source>
</evidence>